<dbReference type="Proteomes" id="UP000186817">
    <property type="component" value="Unassembled WGS sequence"/>
</dbReference>
<dbReference type="GO" id="GO:0044550">
    <property type="term" value="P:secondary metabolite biosynthetic process"/>
    <property type="evidence" value="ECO:0007669"/>
    <property type="project" value="TreeGrafter"/>
</dbReference>
<keyword evidence="2" id="KW-1185">Reference proteome</keyword>
<organism evidence="1 2">
    <name type="scientific">Symbiodinium microadriaticum</name>
    <name type="common">Dinoflagellate</name>
    <name type="synonym">Zooxanthella microadriatica</name>
    <dbReference type="NCBI Taxonomy" id="2951"/>
    <lineage>
        <taxon>Eukaryota</taxon>
        <taxon>Sar</taxon>
        <taxon>Alveolata</taxon>
        <taxon>Dinophyceae</taxon>
        <taxon>Suessiales</taxon>
        <taxon>Symbiodiniaceae</taxon>
        <taxon>Symbiodinium</taxon>
    </lineage>
</organism>
<sequence>MSRERSAKSAAQISPGLRGESFNCNLRLESIVGPEEPGRGLLAYRSGDLARRQSGGLLTFAGRGDELVKVFGKWVDLADIARKLADMPGVLEAAAVSQGSDVHSALLGEPLPRNGETRKVDRRRLLELLQSGAADAESLAPAGTSLERQDDVEHEEAPLLRVVEEAIDTLIDTHQIVFSATAAADKIIITVDPTTIAAR</sequence>
<evidence type="ECO:0000313" key="1">
    <source>
        <dbReference type="EMBL" id="OLQ00173.1"/>
    </source>
</evidence>
<accession>A0A1Q9DYC3</accession>
<dbReference type="EMBL" id="LSRX01000336">
    <property type="protein sequence ID" value="OLQ00173.1"/>
    <property type="molecule type" value="Genomic_DNA"/>
</dbReference>
<dbReference type="GO" id="GO:0043041">
    <property type="term" value="P:amino acid activation for nonribosomal peptide biosynthetic process"/>
    <property type="evidence" value="ECO:0007669"/>
    <property type="project" value="TreeGrafter"/>
</dbReference>
<reference evidence="1 2" key="1">
    <citation type="submission" date="2016-02" db="EMBL/GenBank/DDBJ databases">
        <title>Genome analysis of coral dinoflagellate symbionts highlights evolutionary adaptations to a symbiotic lifestyle.</title>
        <authorList>
            <person name="Aranda M."/>
            <person name="Li Y."/>
            <person name="Liew Y.J."/>
            <person name="Baumgarten S."/>
            <person name="Simakov O."/>
            <person name="Wilson M."/>
            <person name="Piel J."/>
            <person name="Ashoor H."/>
            <person name="Bougouffa S."/>
            <person name="Bajic V.B."/>
            <person name="Ryu T."/>
            <person name="Ravasi T."/>
            <person name="Bayer T."/>
            <person name="Micklem G."/>
            <person name="Kim H."/>
            <person name="Bhak J."/>
            <person name="Lajeunesse T.C."/>
            <person name="Voolstra C.R."/>
        </authorList>
    </citation>
    <scope>NUCLEOTIDE SEQUENCE [LARGE SCALE GENOMIC DNA]</scope>
    <source>
        <strain evidence="1 2">CCMP2467</strain>
    </source>
</reference>
<dbReference type="AlphaFoldDB" id="A0A1Q9DYC3"/>
<dbReference type="SUPFAM" id="SSF56801">
    <property type="entry name" value="Acetyl-CoA synthetase-like"/>
    <property type="match status" value="1"/>
</dbReference>
<dbReference type="PANTHER" id="PTHR45527:SF1">
    <property type="entry name" value="FATTY ACID SYNTHASE"/>
    <property type="match status" value="1"/>
</dbReference>
<dbReference type="GO" id="GO:0031177">
    <property type="term" value="F:phosphopantetheine binding"/>
    <property type="evidence" value="ECO:0007669"/>
    <property type="project" value="TreeGrafter"/>
</dbReference>
<comment type="caution">
    <text evidence="1">The sequence shown here is derived from an EMBL/GenBank/DDBJ whole genome shotgun (WGS) entry which is preliminary data.</text>
</comment>
<protein>
    <submittedName>
        <fullName evidence="1">Polyketide synthase PksJ</fullName>
    </submittedName>
</protein>
<gene>
    <name evidence="1" type="primary">pksJ</name>
    <name evidence="1" type="ORF">AK812_SmicGene17180</name>
</gene>
<dbReference type="GO" id="GO:0005829">
    <property type="term" value="C:cytosol"/>
    <property type="evidence" value="ECO:0007669"/>
    <property type="project" value="TreeGrafter"/>
</dbReference>
<dbReference type="PANTHER" id="PTHR45527">
    <property type="entry name" value="NONRIBOSOMAL PEPTIDE SYNTHETASE"/>
    <property type="match status" value="1"/>
</dbReference>
<evidence type="ECO:0000313" key="2">
    <source>
        <dbReference type="Proteomes" id="UP000186817"/>
    </source>
</evidence>
<name>A0A1Q9DYC3_SYMMI</name>
<proteinExistence type="predicted"/>